<dbReference type="PROSITE" id="PS51352">
    <property type="entry name" value="THIOREDOXIN_2"/>
    <property type="match status" value="1"/>
</dbReference>
<dbReference type="InterPro" id="IPR036249">
    <property type="entry name" value="Thioredoxin-like_sf"/>
</dbReference>
<dbReference type="Gene3D" id="3.40.30.10">
    <property type="entry name" value="Glutaredoxin"/>
    <property type="match status" value="1"/>
</dbReference>
<dbReference type="PANTHER" id="PTHR30204:SF94">
    <property type="entry name" value="HEAVY METAL-DEPENDENT TRANSCRIPTIONAL REGULATOR HI_0293-RELATED"/>
    <property type="match status" value="1"/>
</dbReference>
<feature type="domain" description="Thioredoxin" evidence="6">
    <location>
        <begin position="147"/>
        <end position="312"/>
    </location>
</feature>
<gene>
    <name evidence="7" type="ORF">DFR71_2864</name>
</gene>
<reference evidence="7 8" key="1">
    <citation type="submission" date="2019-03" db="EMBL/GenBank/DDBJ databases">
        <title>Genomic Encyclopedia of Type Strains, Phase IV (KMG-IV): sequencing the most valuable type-strain genomes for metagenomic binning, comparative biology and taxonomic classification.</title>
        <authorList>
            <person name="Goeker M."/>
        </authorList>
    </citation>
    <scope>NUCLEOTIDE SEQUENCE [LARGE SCALE GENOMIC DNA]</scope>
    <source>
        <strain evidence="7 8">DSM 44684</strain>
    </source>
</reference>
<dbReference type="InterPro" id="IPR013740">
    <property type="entry name" value="Redoxin"/>
</dbReference>
<dbReference type="GO" id="GO:0003700">
    <property type="term" value="F:DNA-binding transcription factor activity"/>
    <property type="evidence" value="ECO:0007669"/>
    <property type="project" value="InterPro"/>
</dbReference>
<evidence type="ECO:0000259" key="6">
    <source>
        <dbReference type="PROSITE" id="PS51352"/>
    </source>
</evidence>
<evidence type="ECO:0000256" key="2">
    <source>
        <dbReference type="ARBA" id="ARBA00023125"/>
    </source>
</evidence>
<dbReference type="OrthoDB" id="4567915at2"/>
<proteinExistence type="predicted"/>
<dbReference type="InterPro" id="IPR047057">
    <property type="entry name" value="MerR_fam"/>
</dbReference>
<dbReference type="GO" id="GO:0016491">
    <property type="term" value="F:oxidoreductase activity"/>
    <property type="evidence" value="ECO:0007669"/>
    <property type="project" value="InterPro"/>
</dbReference>
<dbReference type="Pfam" id="PF08534">
    <property type="entry name" value="Redoxin"/>
    <property type="match status" value="1"/>
</dbReference>
<feature type="domain" description="HTH merR-type" evidence="5">
    <location>
        <begin position="1"/>
        <end position="68"/>
    </location>
</feature>
<dbReference type="SMART" id="SM00422">
    <property type="entry name" value="HTH_MERR"/>
    <property type="match status" value="1"/>
</dbReference>
<dbReference type="AlphaFoldDB" id="A0A4R1FZP7"/>
<keyword evidence="2" id="KW-0238">DNA-binding</keyword>
<dbReference type="InterPro" id="IPR013766">
    <property type="entry name" value="Thioredoxin_domain"/>
</dbReference>
<keyword evidence="1" id="KW-0805">Transcription regulation</keyword>
<dbReference type="InterPro" id="IPR000551">
    <property type="entry name" value="MerR-type_HTH_dom"/>
</dbReference>
<comment type="caution">
    <text evidence="7">The sequence shown here is derived from an EMBL/GenBank/DDBJ whole genome shotgun (WGS) entry which is preliminary data.</text>
</comment>
<dbReference type="EMBL" id="SMFR01000002">
    <property type="protein sequence ID" value="TCJ96831.1"/>
    <property type="molecule type" value="Genomic_DNA"/>
</dbReference>
<dbReference type="GO" id="GO:0003677">
    <property type="term" value="F:DNA binding"/>
    <property type="evidence" value="ECO:0007669"/>
    <property type="project" value="UniProtKB-KW"/>
</dbReference>
<organism evidence="7 8">
    <name type="scientific">Nocardia alba</name>
    <dbReference type="NCBI Taxonomy" id="225051"/>
    <lineage>
        <taxon>Bacteria</taxon>
        <taxon>Bacillati</taxon>
        <taxon>Actinomycetota</taxon>
        <taxon>Actinomycetes</taxon>
        <taxon>Mycobacteriales</taxon>
        <taxon>Nocardiaceae</taxon>
        <taxon>Nocardia</taxon>
    </lineage>
</organism>
<feature type="coiled-coil region" evidence="4">
    <location>
        <begin position="83"/>
        <end position="117"/>
    </location>
</feature>
<name>A0A4R1FZP7_9NOCA</name>
<sequence>MRIGELARLAQLSPKAIRRYEALGLVAPQRHPNGFREYDDHTVRLVREIRSLNRLGIPVEETRPFLDCLATGSEHIDDCPASLAEYQRTIDALTTEIDALTARRDALADRLRDAAHRHSTTRELPWPRSTTVVQPLLEPTDDGAATHLPGLRLPSVSFACTDGVPTDLATSTGRIVVYIYPLTGRPDADLPTGWATIPGARGCTAQACDFRDHHDDLLALGVRRVFGLSSQDSDYQREVVDRLGLPFTMISDPELRLADELSLPTFTAGDDELFRRITLIIRDGVIEHVFYPVFPPGRHAEQVLEWLGANPIESKESR</sequence>
<evidence type="ECO:0000256" key="4">
    <source>
        <dbReference type="SAM" id="Coils"/>
    </source>
</evidence>
<dbReference type="PRINTS" id="PR00040">
    <property type="entry name" value="HTHMERR"/>
</dbReference>
<dbReference type="CDD" id="cd03017">
    <property type="entry name" value="PRX_BCP"/>
    <property type="match status" value="1"/>
</dbReference>
<keyword evidence="4" id="KW-0175">Coiled coil</keyword>
<dbReference type="STRING" id="1210063.GCA_001612665_00522"/>
<dbReference type="InterPro" id="IPR009061">
    <property type="entry name" value="DNA-bd_dom_put_sf"/>
</dbReference>
<dbReference type="Gene3D" id="1.10.1660.10">
    <property type="match status" value="1"/>
</dbReference>
<evidence type="ECO:0000256" key="1">
    <source>
        <dbReference type="ARBA" id="ARBA00023015"/>
    </source>
</evidence>
<evidence type="ECO:0000313" key="8">
    <source>
        <dbReference type="Proteomes" id="UP000294856"/>
    </source>
</evidence>
<keyword evidence="8" id="KW-1185">Reference proteome</keyword>
<dbReference type="PROSITE" id="PS00552">
    <property type="entry name" value="HTH_MERR_1"/>
    <property type="match status" value="1"/>
</dbReference>
<dbReference type="Proteomes" id="UP000294856">
    <property type="component" value="Unassembled WGS sequence"/>
</dbReference>
<evidence type="ECO:0000256" key="3">
    <source>
        <dbReference type="ARBA" id="ARBA00023163"/>
    </source>
</evidence>
<dbReference type="RefSeq" id="WP_067445544.1">
    <property type="nucleotide sequence ID" value="NZ_SMFR01000002.1"/>
</dbReference>
<evidence type="ECO:0000313" key="7">
    <source>
        <dbReference type="EMBL" id="TCJ96831.1"/>
    </source>
</evidence>
<accession>A0A4R1FZP7</accession>
<dbReference type="PANTHER" id="PTHR30204">
    <property type="entry name" value="REDOX-CYCLING DRUG-SENSING TRANSCRIPTIONAL ACTIVATOR SOXR"/>
    <property type="match status" value="1"/>
</dbReference>
<dbReference type="Pfam" id="PF13411">
    <property type="entry name" value="MerR_1"/>
    <property type="match status" value="1"/>
</dbReference>
<dbReference type="SUPFAM" id="SSF52833">
    <property type="entry name" value="Thioredoxin-like"/>
    <property type="match status" value="1"/>
</dbReference>
<keyword evidence="3" id="KW-0804">Transcription</keyword>
<dbReference type="PROSITE" id="PS50937">
    <property type="entry name" value="HTH_MERR_2"/>
    <property type="match status" value="1"/>
</dbReference>
<protein>
    <submittedName>
        <fullName evidence="7">Peroxiredoxin</fullName>
    </submittedName>
</protein>
<evidence type="ECO:0000259" key="5">
    <source>
        <dbReference type="PROSITE" id="PS50937"/>
    </source>
</evidence>
<dbReference type="SUPFAM" id="SSF46955">
    <property type="entry name" value="Putative DNA-binding domain"/>
    <property type="match status" value="1"/>
</dbReference>